<accession>A0A8J6MAJ6</accession>
<dbReference type="RefSeq" id="WP_186907828.1">
    <property type="nucleotide sequence ID" value="NZ_JACOPP010000011.1"/>
</dbReference>
<sequence>MEANPYVMLVDALAGGAPADALVLGKVLSPEPLRVLAEGNTLGPERLLLNAALKKDYEIPAEIRDPKGDLSIQTACSYSSHSAMTVTGGAVDECRLIRRKPDYKAGDLLLLLPIEGRQRYIAICRVVTP</sequence>
<gene>
    <name evidence="1" type="ORF">H8S57_09410</name>
</gene>
<dbReference type="EMBL" id="JACOPP010000011">
    <property type="protein sequence ID" value="MBC5733939.1"/>
    <property type="molecule type" value="Genomic_DNA"/>
</dbReference>
<dbReference type="Pfam" id="PF10844">
    <property type="entry name" value="DUF2577"/>
    <property type="match status" value="1"/>
</dbReference>
<dbReference type="AlphaFoldDB" id="A0A8J6MAJ6"/>
<reference evidence="1" key="1">
    <citation type="submission" date="2020-08" db="EMBL/GenBank/DDBJ databases">
        <title>Genome public.</title>
        <authorList>
            <person name="Liu C."/>
            <person name="Sun Q."/>
        </authorList>
    </citation>
    <scope>NUCLEOTIDE SEQUENCE</scope>
    <source>
        <strain evidence="1">NSJ-51</strain>
    </source>
</reference>
<evidence type="ECO:0000313" key="1">
    <source>
        <dbReference type="EMBL" id="MBC5733939.1"/>
    </source>
</evidence>
<dbReference type="InterPro" id="IPR022555">
    <property type="entry name" value="DUF2577"/>
</dbReference>
<evidence type="ECO:0000313" key="2">
    <source>
        <dbReference type="Proteomes" id="UP000661435"/>
    </source>
</evidence>
<protein>
    <submittedName>
        <fullName evidence="1">DUF2577 family protein</fullName>
    </submittedName>
</protein>
<organism evidence="1 2">
    <name type="scientific">Lawsonibacter hominis</name>
    <dbReference type="NCBI Taxonomy" id="2763053"/>
    <lineage>
        <taxon>Bacteria</taxon>
        <taxon>Bacillati</taxon>
        <taxon>Bacillota</taxon>
        <taxon>Clostridia</taxon>
        <taxon>Eubacteriales</taxon>
        <taxon>Oscillospiraceae</taxon>
        <taxon>Lawsonibacter</taxon>
    </lineage>
</organism>
<name>A0A8J6MAJ6_9FIRM</name>
<keyword evidence="2" id="KW-1185">Reference proteome</keyword>
<dbReference type="Proteomes" id="UP000661435">
    <property type="component" value="Unassembled WGS sequence"/>
</dbReference>
<proteinExistence type="predicted"/>
<comment type="caution">
    <text evidence="1">The sequence shown here is derived from an EMBL/GenBank/DDBJ whole genome shotgun (WGS) entry which is preliminary data.</text>
</comment>